<dbReference type="PIRSF" id="PIRSF006324">
    <property type="entry name" value="LeuE"/>
    <property type="match status" value="1"/>
</dbReference>
<evidence type="ECO:0000256" key="3">
    <source>
        <dbReference type="ARBA" id="ARBA00022692"/>
    </source>
</evidence>
<feature type="transmembrane region" description="Helical" evidence="6">
    <location>
        <begin position="118"/>
        <end position="139"/>
    </location>
</feature>
<dbReference type="PANTHER" id="PTHR30086:SF20">
    <property type="entry name" value="ARGININE EXPORTER PROTEIN ARGO-RELATED"/>
    <property type="match status" value="1"/>
</dbReference>
<keyword evidence="8" id="KW-1185">Reference proteome</keyword>
<dbReference type="InterPro" id="IPR001123">
    <property type="entry name" value="LeuE-type"/>
</dbReference>
<evidence type="ECO:0000256" key="2">
    <source>
        <dbReference type="ARBA" id="ARBA00022475"/>
    </source>
</evidence>
<keyword evidence="5 6" id="KW-0472">Membrane</keyword>
<sequence length="211" mass="22142">MAGLWVFAGALCLAYLVPGPDMVLILQTSALSGRTHAFAVAAGLAAARATHVGLAAVGLAALLQAAPTLFDLVRLAGAAYLVWIGIGMLRASDLWREAGSLRAAGARRSWTASLRRGLLTNLLNPKALLFCSVLLPQFIRADDGNSAGQFLMLGAILVAVGLVFDLAYAGVGAALGRWMARHPIVQRLQKWIFACALIGFGLRLALGHRSS</sequence>
<feature type="transmembrane region" description="Helical" evidence="6">
    <location>
        <begin position="151"/>
        <end position="176"/>
    </location>
</feature>
<evidence type="ECO:0000256" key="5">
    <source>
        <dbReference type="ARBA" id="ARBA00023136"/>
    </source>
</evidence>
<evidence type="ECO:0000313" key="8">
    <source>
        <dbReference type="Proteomes" id="UP000186406"/>
    </source>
</evidence>
<dbReference type="EMBL" id="FRXO01000001">
    <property type="protein sequence ID" value="SHO61731.1"/>
    <property type="molecule type" value="Genomic_DNA"/>
</dbReference>
<dbReference type="GO" id="GO:0015171">
    <property type="term" value="F:amino acid transmembrane transporter activity"/>
    <property type="evidence" value="ECO:0007669"/>
    <property type="project" value="TreeGrafter"/>
</dbReference>
<keyword evidence="2" id="KW-1003">Cell membrane</keyword>
<keyword evidence="4 6" id="KW-1133">Transmembrane helix</keyword>
<feature type="transmembrane region" description="Helical" evidence="6">
    <location>
        <begin position="6"/>
        <end position="26"/>
    </location>
</feature>
<proteinExistence type="predicted"/>
<name>A0A1M7ZA15_9HYPH</name>
<reference evidence="7 8" key="1">
    <citation type="submission" date="2016-12" db="EMBL/GenBank/DDBJ databases">
        <authorList>
            <person name="Song W.-J."/>
            <person name="Kurnit D.M."/>
        </authorList>
    </citation>
    <scope>NUCLEOTIDE SEQUENCE [LARGE SCALE GENOMIC DNA]</scope>
    <source>
        <strain evidence="7 8">DSM 19599</strain>
    </source>
</reference>
<dbReference type="STRING" id="1123029.SAMN02745172_00875"/>
<gene>
    <name evidence="7" type="ORF">SAMN02745172_00875</name>
</gene>
<accession>A0A1M7ZA15</accession>
<dbReference type="Pfam" id="PF01810">
    <property type="entry name" value="LysE"/>
    <property type="match status" value="1"/>
</dbReference>
<protein>
    <submittedName>
        <fullName evidence="7">Threonine/homoserine/homoserine lactone efflux protein</fullName>
    </submittedName>
</protein>
<dbReference type="Proteomes" id="UP000186406">
    <property type="component" value="Unassembled WGS sequence"/>
</dbReference>
<evidence type="ECO:0000256" key="1">
    <source>
        <dbReference type="ARBA" id="ARBA00004651"/>
    </source>
</evidence>
<dbReference type="AlphaFoldDB" id="A0A1M7ZA15"/>
<dbReference type="RefSeq" id="WP_073625884.1">
    <property type="nucleotide sequence ID" value="NZ_FRXO01000001.1"/>
</dbReference>
<dbReference type="GO" id="GO:0005886">
    <property type="term" value="C:plasma membrane"/>
    <property type="evidence" value="ECO:0007669"/>
    <property type="project" value="UniProtKB-SubCell"/>
</dbReference>
<feature type="transmembrane region" description="Helical" evidence="6">
    <location>
        <begin position="38"/>
        <end position="66"/>
    </location>
</feature>
<keyword evidence="3 6" id="KW-0812">Transmembrane</keyword>
<evidence type="ECO:0000256" key="4">
    <source>
        <dbReference type="ARBA" id="ARBA00022989"/>
    </source>
</evidence>
<evidence type="ECO:0000313" key="7">
    <source>
        <dbReference type="EMBL" id="SHO61731.1"/>
    </source>
</evidence>
<organism evidence="7 8">
    <name type="scientific">Pseudoxanthobacter soli DSM 19599</name>
    <dbReference type="NCBI Taxonomy" id="1123029"/>
    <lineage>
        <taxon>Bacteria</taxon>
        <taxon>Pseudomonadati</taxon>
        <taxon>Pseudomonadota</taxon>
        <taxon>Alphaproteobacteria</taxon>
        <taxon>Hyphomicrobiales</taxon>
        <taxon>Segnochrobactraceae</taxon>
        <taxon>Pseudoxanthobacter</taxon>
    </lineage>
</organism>
<feature type="transmembrane region" description="Helical" evidence="6">
    <location>
        <begin position="188"/>
        <end position="206"/>
    </location>
</feature>
<dbReference type="OrthoDB" id="9804822at2"/>
<feature type="transmembrane region" description="Helical" evidence="6">
    <location>
        <begin position="72"/>
        <end position="92"/>
    </location>
</feature>
<dbReference type="PANTHER" id="PTHR30086">
    <property type="entry name" value="ARGININE EXPORTER PROTEIN ARGO"/>
    <property type="match status" value="1"/>
</dbReference>
<comment type="subcellular location">
    <subcellularLocation>
        <location evidence="1">Cell membrane</location>
        <topology evidence="1">Multi-pass membrane protein</topology>
    </subcellularLocation>
</comment>
<evidence type="ECO:0000256" key="6">
    <source>
        <dbReference type="SAM" id="Phobius"/>
    </source>
</evidence>